<reference evidence="1" key="1">
    <citation type="submission" date="2021-12" db="EMBL/GenBank/DDBJ databases">
        <title>Discovery of the Pendulisporaceae a myxobacterial family with distinct sporulation behavior and unique specialized metabolism.</title>
        <authorList>
            <person name="Garcia R."/>
            <person name="Popoff A."/>
            <person name="Bader C.D."/>
            <person name="Loehr J."/>
            <person name="Walesch S."/>
            <person name="Walt C."/>
            <person name="Boldt J."/>
            <person name="Bunk B."/>
            <person name="Haeckl F.J.F.P.J."/>
            <person name="Gunesch A.P."/>
            <person name="Birkelbach J."/>
            <person name="Nuebel U."/>
            <person name="Pietschmann T."/>
            <person name="Bach T."/>
            <person name="Mueller R."/>
        </authorList>
    </citation>
    <scope>NUCLEOTIDE SEQUENCE</scope>
    <source>
        <strain evidence="1">MSr11367</strain>
    </source>
</reference>
<sequence>MLHGSKSYVRCDDDGVWPTRSAELHDLGYVSVTDKAQLETRLERTMLVVQSRGALVRRVEEGATAGPSAMALDAPLSS</sequence>
<keyword evidence="2" id="KW-1185">Reference proteome</keyword>
<evidence type="ECO:0000313" key="1">
    <source>
        <dbReference type="EMBL" id="WXB09247.1"/>
    </source>
</evidence>
<dbReference type="Proteomes" id="UP001374803">
    <property type="component" value="Chromosome"/>
</dbReference>
<proteinExistence type="predicted"/>
<gene>
    <name evidence="1" type="ORF">LVJ94_18675</name>
</gene>
<name>A0ABZ2LE83_9BACT</name>
<evidence type="ECO:0000313" key="2">
    <source>
        <dbReference type="Proteomes" id="UP001374803"/>
    </source>
</evidence>
<dbReference type="EMBL" id="CP089983">
    <property type="protein sequence ID" value="WXB09247.1"/>
    <property type="molecule type" value="Genomic_DNA"/>
</dbReference>
<accession>A0ABZ2LE83</accession>
<dbReference type="RefSeq" id="WP_394838918.1">
    <property type="nucleotide sequence ID" value="NZ_CP089929.1"/>
</dbReference>
<organism evidence="1 2">
    <name type="scientific">Pendulispora rubella</name>
    <dbReference type="NCBI Taxonomy" id="2741070"/>
    <lineage>
        <taxon>Bacteria</taxon>
        <taxon>Pseudomonadati</taxon>
        <taxon>Myxococcota</taxon>
        <taxon>Myxococcia</taxon>
        <taxon>Myxococcales</taxon>
        <taxon>Sorangiineae</taxon>
        <taxon>Pendulisporaceae</taxon>
        <taxon>Pendulispora</taxon>
    </lineage>
</organism>
<protein>
    <submittedName>
        <fullName evidence="1">Uncharacterized protein</fullName>
    </submittedName>
</protein>